<proteinExistence type="evidence at transcript level"/>
<organism evidence="1">
    <name type="scientific">Picea sitchensis</name>
    <name type="common">Sitka spruce</name>
    <name type="synonym">Pinus sitchensis</name>
    <dbReference type="NCBI Taxonomy" id="3332"/>
    <lineage>
        <taxon>Eukaryota</taxon>
        <taxon>Viridiplantae</taxon>
        <taxon>Streptophyta</taxon>
        <taxon>Embryophyta</taxon>
        <taxon>Tracheophyta</taxon>
        <taxon>Spermatophyta</taxon>
        <taxon>Pinopsida</taxon>
        <taxon>Pinidae</taxon>
        <taxon>Conifers I</taxon>
        <taxon>Pinales</taxon>
        <taxon>Pinaceae</taxon>
        <taxon>Picea</taxon>
    </lineage>
</organism>
<sequence>MEDDSLRFTVSETCCRYAIILFMPYVERMLSAIHLYVSVIQDLLLLEEDCRMTLNHSLALNDASREWPSQHPCICSSWL</sequence>
<dbReference type="AlphaFoldDB" id="D5ABS6"/>
<dbReference type="EMBL" id="BT123690">
    <property type="protein sequence ID" value="ADE76995.1"/>
    <property type="molecule type" value="mRNA"/>
</dbReference>
<reference evidence="1" key="1">
    <citation type="submission" date="2010-04" db="EMBL/GenBank/DDBJ databases">
        <authorList>
            <person name="Reid K.E."/>
            <person name="Liao N."/>
            <person name="Chan S."/>
            <person name="Docking R."/>
            <person name="Taylor G."/>
            <person name="Moore R."/>
            <person name="Mayo M."/>
            <person name="Munro S."/>
            <person name="King J."/>
            <person name="Yanchuk A."/>
            <person name="Holt R."/>
            <person name="Jones S."/>
            <person name="Marra M."/>
            <person name="Ritland C.E."/>
            <person name="Ritland K."/>
            <person name="Bohlmann J."/>
        </authorList>
    </citation>
    <scope>NUCLEOTIDE SEQUENCE</scope>
    <source>
        <tissue evidence="1">Bud</tissue>
    </source>
</reference>
<accession>D5ABS6</accession>
<name>D5ABS6_PICSI</name>
<protein>
    <submittedName>
        <fullName evidence="1">Uncharacterized protein</fullName>
    </submittedName>
</protein>
<evidence type="ECO:0000313" key="1">
    <source>
        <dbReference type="EMBL" id="ADE76995.1"/>
    </source>
</evidence>